<accession>A0AA39TI65</accession>
<organism evidence="1 2">
    <name type="scientific">Armillaria luteobubalina</name>
    <dbReference type="NCBI Taxonomy" id="153913"/>
    <lineage>
        <taxon>Eukaryota</taxon>
        <taxon>Fungi</taxon>
        <taxon>Dikarya</taxon>
        <taxon>Basidiomycota</taxon>
        <taxon>Agaricomycotina</taxon>
        <taxon>Agaricomycetes</taxon>
        <taxon>Agaricomycetidae</taxon>
        <taxon>Agaricales</taxon>
        <taxon>Marasmiineae</taxon>
        <taxon>Physalacriaceae</taxon>
        <taxon>Armillaria</taxon>
    </lineage>
</organism>
<name>A0AA39TI65_9AGAR</name>
<evidence type="ECO:0000313" key="2">
    <source>
        <dbReference type="Proteomes" id="UP001175228"/>
    </source>
</evidence>
<dbReference type="AlphaFoldDB" id="A0AA39TI65"/>
<keyword evidence="2" id="KW-1185">Reference proteome</keyword>
<reference evidence="1" key="1">
    <citation type="submission" date="2023-06" db="EMBL/GenBank/DDBJ databases">
        <authorList>
            <consortium name="Lawrence Berkeley National Laboratory"/>
            <person name="Ahrendt S."/>
            <person name="Sahu N."/>
            <person name="Indic B."/>
            <person name="Wong-Bajracharya J."/>
            <person name="Merenyi Z."/>
            <person name="Ke H.-M."/>
            <person name="Monk M."/>
            <person name="Kocsube S."/>
            <person name="Drula E."/>
            <person name="Lipzen A."/>
            <person name="Balint B."/>
            <person name="Henrissat B."/>
            <person name="Andreopoulos B."/>
            <person name="Martin F.M."/>
            <person name="Harder C.B."/>
            <person name="Rigling D."/>
            <person name="Ford K.L."/>
            <person name="Foster G.D."/>
            <person name="Pangilinan J."/>
            <person name="Papanicolaou A."/>
            <person name="Barry K."/>
            <person name="LaButti K."/>
            <person name="Viragh M."/>
            <person name="Koriabine M."/>
            <person name="Yan M."/>
            <person name="Riley R."/>
            <person name="Champramary S."/>
            <person name="Plett K.L."/>
            <person name="Tsai I.J."/>
            <person name="Slot J."/>
            <person name="Sipos G."/>
            <person name="Plett J."/>
            <person name="Nagy L.G."/>
            <person name="Grigoriev I.V."/>
        </authorList>
    </citation>
    <scope>NUCLEOTIDE SEQUENCE</scope>
    <source>
        <strain evidence="1">HWK02</strain>
    </source>
</reference>
<dbReference type="Proteomes" id="UP001175228">
    <property type="component" value="Unassembled WGS sequence"/>
</dbReference>
<evidence type="ECO:0008006" key="3">
    <source>
        <dbReference type="Google" id="ProtNLM"/>
    </source>
</evidence>
<protein>
    <recommendedName>
        <fullName evidence="3">CxC2-like cysteine cluster KDZ transposase-associated domain-containing protein</fullName>
    </recommendedName>
</protein>
<evidence type="ECO:0000313" key="1">
    <source>
        <dbReference type="EMBL" id="KAK0490076.1"/>
    </source>
</evidence>
<dbReference type="InterPro" id="IPR040521">
    <property type="entry name" value="KDZ"/>
</dbReference>
<dbReference type="Pfam" id="PF18758">
    <property type="entry name" value="KDZ"/>
    <property type="match status" value="1"/>
</dbReference>
<sequence>MDYGYLTAVKRFAGVPRLVTLYDIACQWSINLKEHIDIYRDFMCPKIPKKVYLVPKFHLPGHIKDCQEKYCMSFHIHVGENDSKAPEHSWAISNGVAASTREMGPGHQCEKLDQHFGDFNWQKNVSQGDTLLCKIKDAVLKASDHEDWFKHFTASLPQSDIAKWTQMVETWEVDRNKPNPFARTVASKTEAAMHLQLAREDVQDEIAGLNGDALHTTSPKSMISQGIQLKSSQLLKVKMDRVEHTLEHEANLWLSHAKSAAEGVALINAGEGASAYMKCQAAIQTSLQLLFKEKWRFVGQWLELGETGEALASDKDVFDN</sequence>
<proteinExistence type="predicted"/>
<comment type="caution">
    <text evidence="1">The sequence shown here is derived from an EMBL/GenBank/DDBJ whole genome shotgun (WGS) entry which is preliminary data.</text>
</comment>
<gene>
    <name evidence="1" type="ORF">EDD18DRAFT_1358694</name>
</gene>
<dbReference type="EMBL" id="JAUEPU010000034">
    <property type="protein sequence ID" value="KAK0490076.1"/>
    <property type="molecule type" value="Genomic_DNA"/>
</dbReference>